<organism evidence="1">
    <name type="scientific">Aspergillus niger</name>
    <dbReference type="NCBI Taxonomy" id="5061"/>
    <lineage>
        <taxon>Eukaryota</taxon>
        <taxon>Fungi</taxon>
        <taxon>Dikarya</taxon>
        <taxon>Ascomycota</taxon>
        <taxon>Pezizomycotina</taxon>
        <taxon>Eurotiomycetes</taxon>
        <taxon>Eurotiomycetidae</taxon>
        <taxon>Eurotiales</taxon>
        <taxon>Aspergillaceae</taxon>
        <taxon>Aspergillus</taxon>
        <taxon>Aspergillus subgen. Circumdati</taxon>
    </lineage>
</organism>
<evidence type="ECO:0000313" key="1">
    <source>
        <dbReference type="RefSeq" id="XP_059602091.1"/>
    </source>
</evidence>
<name>A0AAJ8E0E4_ASPNG</name>
<protein>
    <submittedName>
        <fullName evidence="1">Uncharacterized protein</fullName>
    </submittedName>
</protein>
<dbReference type="KEGG" id="ang:An13g01970"/>
<accession>A0AAJ8E0E4</accession>
<reference evidence="1" key="1">
    <citation type="submission" date="2025-02" db="EMBL/GenBank/DDBJ databases">
        <authorList>
            <consortium name="NCBI Genome Project"/>
        </authorList>
    </citation>
    <scope>NUCLEOTIDE SEQUENCE</scope>
</reference>
<proteinExistence type="predicted"/>
<reference evidence="1" key="2">
    <citation type="submission" date="2025-08" db="UniProtKB">
        <authorList>
            <consortium name="RefSeq"/>
        </authorList>
    </citation>
    <scope>IDENTIFICATION</scope>
</reference>
<sequence>MENCPEVYIASSRRPEYPVAPSNHGLYLAECILAPLRQRLDFEHSRLLPAGKRPPGENLWKETFVEELPGNSGKVLLVFDFKAAEVELCRAFDMGPDRAITLALLVCPSELSVPGGRVGRPVRPVPESLLSFGMLFSQVSHQYFILLPHVQYFRNKVPNKLATGYITDYMLKRDCSGGPWGQTLKMLAEGNKYASFESAGKDTSVRRNKYVVSRCLDEEQIRMDSQAAVFTSGLRDLLTFGTIFSASNGEPPPWLAAQREAAPLGKYGRCYCGSWSLKGDNFTRYAMTD</sequence>
<dbReference type="VEuPathDB" id="FungiDB:An13g01970"/>
<dbReference type="AlphaFoldDB" id="A0AAJ8E0E4"/>
<gene>
    <name evidence="1" type="ORF">An13g01970</name>
</gene>
<dbReference type="RefSeq" id="XP_059602091.1">
    <property type="nucleotide sequence ID" value="XM_059743866.1"/>
</dbReference>
<dbReference type="GeneID" id="84592823"/>